<dbReference type="RefSeq" id="WP_094457366.1">
    <property type="nucleotide sequence ID" value="NZ_NOXU01000031.1"/>
</dbReference>
<dbReference type="OrthoDB" id="9799937at2"/>
<dbReference type="PANTHER" id="PTHR34129:SF1">
    <property type="entry name" value="DUF952 DOMAIN-CONTAINING PROTEIN"/>
    <property type="match status" value="1"/>
</dbReference>
<proteinExistence type="predicted"/>
<evidence type="ECO:0000313" key="1">
    <source>
        <dbReference type="EMBL" id="OYQ32324.1"/>
    </source>
</evidence>
<name>A0A255YUG8_9PROT</name>
<dbReference type="Gene3D" id="3.20.170.20">
    <property type="entry name" value="Protein of unknown function DUF952"/>
    <property type="match status" value="1"/>
</dbReference>
<dbReference type="InterPro" id="IPR009297">
    <property type="entry name" value="DUF952"/>
</dbReference>
<dbReference type="SUPFAM" id="SSF56399">
    <property type="entry name" value="ADP-ribosylation"/>
    <property type="match status" value="1"/>
</dbReference>
<dbReference type="EMBL" id="NOXU01000031">
    <property type="protein sequence ID" value="OYQ32324.1"/>
    <property type="molecule type" value="Genomic_DNA"/>
</dbReference>
<comment type="caution">
    <text evidence="1">The sequence shown here is derived from an EMBL/GenBank/DDBJ whole genome shotgun (WGS) entry which is preliminary data.</text>
</comment>
<sequence>MASPIFHMCRADEWQAALAAGRYEGSSQDQADGFIHFSTAAQLPESAAKHRAGQTGLLLLTVDAPACGDALRWEASRGGQLFPHLYGPLLPAAVIRVDPLPLGADGRHVMPAHVSEGN</sequence>
<dbReference type="GO" id="GO:0016740">
    <property type="term" value="F:transferase activity"/>
    <property type="evidence" value="ECO:0007669"/>
    <property type="project" value="UniProtKB-KW"/>
</dbReference>
<keyword evidence="2" id="KW-1185">Reference proteome</keyword>
<gene>
    <name evidence="1" type="ORF">CHU95_16090</name>
</gene>
<dbReference type="PANTHER" id="PTHR34129">
    <property type="entry name" value="BLR1139 PROTEIN"/>
    <property type="match status" value="1"/>
</dbReference>
<dbReference type="AlphaFoldDB" id="A0A255YUG8"/>
<accession>A0A255YUG8</accession>
<organism evidence="1 2">
    <name type="scientific">Niveispirillum lacus</name>
    <dbReference type="NCBI Taxonomy" id="1981099"/>
    <lineage>
        <taxon>Bacteria</taxon>
        <taxon>Pseudomonadati</taxon>
        <taxon>Pseudomonadota</taxon>
        <taxon>Alphaproteobacteria</taxon>
        <taxon>Rhodospirillales</taxon>
        <taxon>Azospirillaceae</taxon>
        <taxon>Niveispirillum</taxon>
    </lineage>
</organism>
<keyword evidence="1" id="KW-0808">Transferase</keyword>
<evidence type="ECO:0000313" key="2">
    <source>
        <dbReference type="Proteomes" id="UP000216998"/>
    </source>
</evidence>
<reference evidence="1 2" key="1">
    <citation type="submission" date="2017-07" db="EMBL/GenBank/DDBJ databases">
        <title>Niveispirillum cyanobacteriorum sp. nov., isolated from cyanobacterial aggregates in a eutrophic lake.</title>
        <authorList>
            <person name="Cai H."/>
        </authorList>
    </citation>
    <scope>NUCLEOTIDE SEQUENCE [LARGE SCALE GENOMIC DNA]</scope>
    <source>
        <strain evidence="2">TH1-14</strain>
    </source>
</reference>
<dbReference type="Pfam" id="PF06108">
    <property type="entry name" value="DUF952"/>
    <property type="match status" value="1"/>
</dbReference>
<protein>
    <submittedName>
        <fullName evidence="1">Glutathione S-transferase</fullName>
    </submittedName>
</protein>
<dbReference type="Proteomes" id="UP000216998">
    <property type="component" value="Unassembled WGS sequence"/>
</dbReference>